<accession>A0A4R6SAR9</accession>
<keyword evidence="1" id="KW-0418">Kinase</keyword>
<gene>
    <name evidence="1" type="ORF">EV186_10436</name>
</gene>
<dbReference type="GO" id="GO:0016301">
    <property type="term" value="F:kinase activity"/>
    <property type="evidence" value="ECO:0007669"/>
    <property type="project" value="UniProtKB-KW"/>
</dbReference>
<evidence type="ECO:0000313" key="2">
    <source>
        <dbReference type="Proteomes" id="UP000295444"/>
    </source>
</evidence>
<name>A0A4R6SAR9_LABRH</name>
<dbReference type="InterPro" id="IPR006748">
    <property type="entry name" value="NH2Glyco/OHUrea_AB-resist_kin"/>
</dbReference>
<dbReference type="AlphaFoldDB" id="A0A4R6SAR9"/>
<evidence type="ECO:0000313" key="1">
    <source>
        <dbReference type="EMBL" id="TDP96056.1"/>
    </source>
</evidence>
<sequence length="282" mass="29713">MSQPAESLQVRLVRRFGDEIMDWVAAAPGEAVRLAAEWGLTLGETIPHGSTSLTVACTTAAGRPAVLKLSPQTAVLAEQNRVLRAWAPGGHVPEVLAAAPGALLLERVQPGTPVSAPSPSAFAELLDALHSAPVPTDFVPIDLAYGTEQFLSRTERMGSPVVGPDDFARARAERDRLLATAPEPVLLHGDLHYSNILDGGPRGLIAIDPKATLGERAFDAVDFVLDATAPVAERLPVAAAATGLDEDRLAGWCRVAAPTIAASLARRGLDYEDVLRFARSTS</sequence>
<protein>
    <submittedName>
        <fullName evidence="1">Streptomycin 6-kinase</fullName>
    </submittedName>
</protein>
<dbReference type="GO" id="GO:0019748">
    <property type="term" value="P:secondary metabolic process"/>
    <property type="evidence" value="ECO:0007669"/>
    <property type="project" value="InterPro"/>
</dbReference>
<proteinExistence type="predicted"/>
<dbReference type="Gene3D" id="3.90.1200.10">
    <property type="match status" value="1"/>
</dbReference>
<keyword evidence="1" id="KW-0808">Transferase</keyword>
<dbReference type="SUPFAM" id="SSF56112">
    <property type="entry name" value="Protein kinase-like (PK-like)"/>
    <property type="match status" value="1"/>
</dbReference>
<dbReference type="GO" id="GO:0016773">
    <property type="term" value="F:phosphotransferase activity, alcohol group as acceptor"/>
    <property type="evidence" value="ECO:0007669"/>
    <property type="project" value="InterPro"/>
</dbReference>
<dbReference type="EMBL" id="SNXZ01000004">
    <property type="protein sequence ID" value="TDP96056.1"/>
    <property type="molecule type" value="Genomic_DNA"/>
</dbReference>
<reference evidence="1 2" key="1">
    <citation type="submission" date="2019-03" db="EMBL/GenBank/DDBJ databases">
        <title>Genomic Encyclopedia of Type Strains, Phase IV (KMG-IV): sequencing the most valuable type-strain genomes for metagenomic binning, comparative biology and taxonomic classification.</title>
        <authorList>
            <person name="Goeker M."/>
        </authorList>
    </citation>
    <scope>NUCLEOTIDE SEQUENCE [LARGE SCALE GENOMIC DNA]</scope>
    <source>
        <strain evidence="1 2">DSM 45361</strain>
    </source>
</reference>
<dbReference type="RefSeq" id="WP_208115759.1">
    <property type="nucleotide sequence ID" value="NZ_SNXZ01000004.1"/>
</dbReference>
<dbReference type="Proteomes" id="UP000295444">
    <property type="component" value="Unassembled WGS sequence"/>
</dbReference>
<comment type="caution">
    <text evidence="1">The sequence shown here is derived from an EMBL/GenBank/DDBJ whole genome shotgun (WGS) entry which is preliminary data.</text>
</comment>
<dbReference type="InterPro" id="IPR011009">
    <property type="entry name" value="Kinase-like_dom_sf"/>
</dbReference>
<dbReference type="Pfam" id="PF04655">
    <property type="entry name" value="APH_6_hur"/>
    <property type="match status" value="1"/>
</dbReference>
<organism evidence="1 2">
    <name type="scientific">Labedaea rhizosphaerae</name>
    <dbReference type="NCBI Taxonomy" id="598644"/>
    <lineage>
        <taxon>Bacteria</taxon>
        <taxon>Bacillati</taxon>
        <taxon>Actinomycetota</taxon>
        <taxon>Actinomycetes</taxon>
        <taxon>Pseudonocardiales</taxon>
        <taxon>Pseudonocardiaceae</taxon>
        <taxon>Labedaea</taxon>
    </lineage>
</organism>
<keyword evidence="2" id="KW-1185">Reference proteome</keyword>